<name>A0A6B0UMM7_IXORI</name>
<accession>A0A6B0UMM7</accession>
<proteinExistence type="predicted"/>
<feature type="compositionally biased region" description="Polar residues" evidence="1">
    <location>
        <begin position="32"/>
        <end position="48"/>
    </location>
</feature>
<dbReference type="EMBL" id="GIFC01008986">
    <property type="protein sequence ID" value="MXU91069.1"/>
    <property type="molecule type" value="Transcribed_RNA"/>
</dbReference>
<organism evidence="2">
    <name type="scientific">Ixodes ricinus</name>
    <name type="common">Common tick</name>
    <name type="synonym">Acarus ricinus</name>
    <dbReference type="NCBI Taxonomy" id="34613"/>
    <lineage>
        <taxon>Eukaryota</taxon>
        <taxon>Metazoa</taxon>
        <taxon>Ecdysozoa</taxon>
        <taxon>Arthropoda</taxon>
        <taxon>Chelicerata</taxon>
        <taxon>Arachnida</taxon>
        <taxon>Acari</taxon>
        <taxon>Parasitiformes</taxon>
        <taxon>Ixodida</taxon>
        <taxon>Ixodoidea</taxon>
        <taxon>Ixodidae</taxon>
        <taxon>Ixodinae</taxon>
        <taxon>Ixodes</taxon>
    </lineage>
</organism>
<evidence type="ECO:0000313" key="2">
    <source>
        <dbReference type="EMBL" id="MXU91069.1"/>
    </source>
</evidence>
<protein>
    <submittedName>
        <fullName evidence="2">Uncharacterized protein</fullName>
    </submittedName>
</protein>
<dbReference type="AlphaFoldDB" id="A0A6B0UMM7"/>
<reference evidence="2" key="1">
    <citation type="submission" date="2019-12" db="EMBL/GenBank/DDBJ databases">
        <title>An insight into the sialome of adult female Ixodes ricinus ticks feeding for 6 days.</title>
        <authorList>
            <person name="Perner J."/>
            <person name="Ribeiro J.M.C."/>
        </authorList>
    </citation>
    <scope>NUCLEOTIDE SEQUENCE</scope>
    <source>
        <strain evidence="2">Semi-engorged</strain>
        <tissue evidence="2">Salivary glands</tissue>
    </source>
</reference>
<evidence type="ECO:0000256" key="1">
    <source>
        <dbReference type="SAM" id="MobiDB-lite"/>
    </source>
</evidence>
<sequence>MSDFDAANQLVRSIDGAHQLLCPVGRHRRPNSRTMSRTKTSEKTSQTTRIAATVIRQNQGRVLLTSLLDYHIGRMPSCRDCGLPSHLCHYLHLSPSSRKCMNEPRCCGPTAHVQKTVRR</sequence>
<feature type="region of interest" description="Disordered" evidence="1">
    <location>
        <begin position="24"/>
        <end position="48"/>
    </location>
</feature>